<keyword evidence="2" id="KW-1185">Reference proteome</keyword>
<gene>
    <name evidence="1" type="ORF">BSTOLATCC_MIC6939</name>
</gene>
<dbReference type="Gene3D" id="2.130.10.10">
    <property type="entry name" value="YVTN repeat-like/Quinoprotein amine dehydrogenase"/>
    <property type="match status" value="1"/>
</dbReference>
<dbReference type="Gene3D" id="2.160.20.80">
    <property type="entry name" value="E3 ubiquitin-protein ligase SopA"/>
    <property type="match status" value="1"/>
</dbReference>
<sequence>MEEKPYQTSKSPQKLIQHIPCFTKQKSSNERNTLYLIKYFKDKPKGIKENKSSNLEIYLSEKILNDIRNLDSISSVKSSYFNNLNFSNQPQITRHFHQTLSEGDKQRFYKIMLLSRELDGIYLASSNAATILNKSGFSFDNQNLQNIKIPYADLSNNSFIRTNFSNSDLRYIDFTSSLVTFSDFSNCKMSKSKLEIAIFEPEVVEKITISKCEKYVASLNSMKILAKRCFVSIFSVDQSIEINSLQLSNYRIEISDIKFSSYSSILYILYCKEELVIWDFIENTSKVIKLENKIPSLMSAFSDYMLAYSIPGFIKVISLFGFQTIWQVKAGKKLGYQVKNISDKFLLGKKGNSIKHTIWSIELGIKYKKVKAEFMSFCGDFYITINKDVLEIVKLDSGESIWKIRDPNYKYISADNSLLASLKGNEIWIINIQKQALLEYSYFNEYWHNNGCLNLFKAGMFGLKNDTKILKPSNFSDTIKPRKCNDTIFSMFFTENRITVFWLGFMKIINVETNKVTILNIPNSLQPKNMACSDDICIFYINSIIEIWSLQAPKWIKQIKNYEWCSDLQLSLEKKQFSLNFYSKKSFLIYSIESGEVVHTIKYDNEYITCYRFSGKHLIFKIINKIAIWDQENENCEYIHTGFSIKNIEASPCGRWAAFHNEIEKNEAILLNIDTKLFTVIAHEKDELNNDFSHFSPCGNYLATASAYNIMIWESATGIKIAKTGGAFPEIQKFSYSECGKYIASYVKGDLILFWNVEEGLRQFKAGNGVDLDINLSLDRAIIANATVFSGNIFSEVSYVDEIKHIK</sequence>
<comment type="caution">
    <text evidence="1">The sequence shown here is derived from an EMBL/GenBank/DDBJ whole genome shotgun (WGS) entry which is preliminary data.</text>
</comment>
<dbReference type="SUPFAM" id="SSF50978">
    <property type="entry name" value="WD40 repeat-like"/>
    <property type="match status" value="1"/>
</dbReference>
<dbReference type="InterPro" id="IPR036322">
    <property type="entry name" value="WD40_repeat_dom_sf"/>
</dbReference>
<dbReference type="EMBL" id="CAJZBQ010000007">
    <property type="protein sequence ID" value="CAG9312545.1"/>
    <property type="molecule type" value="Genomic_DNA"/>
</dbReference>
<proteinExistence type="predicted"/>
<dbReference type="InterPro" id="IPR015943">
    <property type="entry name" value="WD40/YVTN_repeat-like_dom_sf"/>
</dbReference>
<evidence type="ECO:0000313" key="2">
    <source>
        <dbReference type="Proteomes" id="UP001162131"/>
    </source>
</evidence>
<dbReference type="Proteomes" id="UP001162131">
    <property type="component" value="Unassembled WGS sequence"/>
</dbReference>
<protein>
    <submittedName>
        <fullName evidence="1">Uncharacterized protein</fullName>
    </submittedName>
</protein>
<dbReference type="AlphaFoldDB" id="A0AAU9IFC2"/>
<accession>A0AAU9IFC2</accession>
<dbReference type="Pfam" id="PF00805">
    <property type="entry name" value="Pentapeptide"/>
    <property type="match status" value="1"/>
</dbReference>
<dbReference type="InterPro" id="IPR011047">
    <property type="entry name" value="Quinoprotein_ADH-like_sf"/>
</dbReference>
<dbReference type="SUPFAM" id="SSF50998">
    <property type="entry name" value="Quinoprotein alcohol dehydrogenase-like"/>
    <property type="match status" value="1"/>
</dbReference>
<name>A0AAU9IFC2_9CILI</name>
<evidence type="ECO:0000313" key="1">
    <source>
        <dbReference type="EMBL" id="CAG9312545.1"/>
    </source>
</evidence>
<dbReference type="InterPro" id="IPR001646">
    <property type="entry name" value="5peptide_repeat"/>
</dbReference>
<organism evidence="1 2">
    <name type="scientific">Blepharisma stoltei</name>
    <dbReference type="NCBI Taxonomy" id="1481888"/>
    <lineage>
        <taxon>Eukaryota</taxon>
        <taxon>Sar</taxon>
        <taxon>Alveolata</taxon>
        <taxon>Ciliophora</taxon>
        <taxon>Postciliodesmatophora</taxon>
        <taxon>Heterotrichea</taxon>
        <taxon>Heterotrichida</taxon>
        <taxon>Blepharismidae</taxon>
        <taxon>Blepharisma</taxon>
    </lineage>
</organism>
<reference evidence="1" key="1">
    <citation type="submission" date="2021-09" db="EMBL/GenBank/DDBJ databases">
        <authorList>
            <consortium name="AG Swart"/>
            <person name="Singh M."/>
            <person name="Singh A."/>
            <person name="Seah K."/>
            <person name="Emmerich C."/>
        </authorList>
    </citation>
    <scope>NUCLEOTIDE SEQUENCE</scope>
    <source>
        <strain evidence="1">ATCC30299</strain>
    </source>
</reference>
<dbReference type="SUPFAM" id="SSF141571">
    <property type="entry name" value="Pentapeptide repeat-like"/>
    <property type="match status" value="1"/>
</dbReference>